<accession>A0A517SMG9</accession>
<evidence type="ECO:0000313" key="1">
    <source>
        <dbReference type="EMBL" id="QDT57321.1"/>
    </source>
</evidence>
<gene>
    <name evidence="1" type="ORF">Pan44_53890</name>
</gene>
<dbReference type="EMBL" id="CP036271">
    <property type="protein sequence ID" value="QDT57321.1"/>
    <property type="molecule type" value="Genomic_DNA"/>
</dbReference>
<name>A0A517SMG9_9PLAN</name>
<organism evidence="1 2">
    <name type="scientific">Caulifigura coniformis</name>
    <dbReference type="NCBI Taxonomy" id="2527983"/>
    <lineage>
        <taxon>Bacteria</taxon>
        <taxon>Pseudomonadati</taxon>
        <taxon>Planctomycetota</taxon>
        <taxon>Planctomycetia</taxon>
        <taxon>Planctomycetales</taxon>
        <taxon>Planctomycetaceae</taxon>
        <taxon>Caulifigura</taxon>
    </lineage>
</organism>
<dbReference type="RefSeq" id="WP_197453675.1">
    <property type="nucleotide sequence ID" value="NZ_CP036271.1"/>
</dbReference>
<dbReference type="InParanoid" id="A0A517SMG9"/>
<dbReference type="Proteomes" id="UP000315700">
    <property type="component" value="Chromosome"/>
</dbReference>
<reference evidence="1 2" key="1">
    <citation type="submission" date="2019-02" db="EMBL/GenBank/DDBJ databases">
        <title>Deep-cultivation of Planctomycetes and their phenomic and genomic characterization uncovers novel biology.</title>
        <authorList>
            <person name="Wiegand S."/>
            <person name="Jogler M."/>
            <person name="Boedeker C."/>
            <person name="Pinto D."/>
            <person name="Vollmers J."/>
            <person name="Rivas-Marin E."/>
            <person name="Kohn T."/>
            <person name="Peeters S.H."/>
            <person name="Heuer A."/>
            <person name="Rast P."/>
            <person name="Oberbeckmann S."/>
            <person name="Bunk B."/>
            <person name="Jeske O."/>
            <person name="Meyerdierks A."/>
            <person name="Storesund J.E."/>
            <person name="Kallscheuer N."/>
            <person name="Luecker S."/>
            <person name="Lage O.M."/>
            <person name="Pohl T."/>
            <person name="Merkel B.J."/>
            <person name="Hornburger P."/>
            <person name="Mueller R.-W."/>
            <person name="Bruemmer F."/>
            <person name="Labrenz M."/>
            <person name="Spormann A.M."/>
            <person name="Op den Camp H."/>
            <person name="Overmann J."/>
            <person name="Amann R."/>
            <person name="Jetten M.S.M."/>
            <person name="Mascher T."/>
            <person name="Medema M.H."/>
            <person name="Devos D.P."/>
            <person name="Kaster A.-K."/>
            <person name="Ovreas L."/>
            <person name="Rohde M."/>
            <person name="Galperin M.Y."/>
            <person name="Jogler C."/>
        </authorList>
    </citation>
    <scope>NUCLEOTIDE SEQUENCE [LARGE SCALE GENOMIC DNA]</scope>
    <source>
        <strain evidence="1 2">Pan44</strain>
    </source>
</reference>
<protein>
    <submittedName>
        <fullName evidence="1">Uncharacterized protein</fullName>
    </submittedName>
</protein>
<dbReference type="AlphaFoldDB" id="A0A517SMG9"/>
<evidence type="ECO:0000313" key="2">
    <source>
        <dbReference type="Proteomes" id="UP000315700"/>
    </source>
</evidence>
<sequence length="50" mass="5628">MGSLTIHTEHGFPHAGVYIEYTQPGLMPNWPGDFRWKTADGEVKSMSRHG</sequence>
<keyword evidence="2" id="KW-1185">Reference proteome</keyword>
<proteinExistence type="predicted"/>
<dbReference type="KEGG" id="ccos:Pan44_53890"/>